<gene>
    <name evidence="6" type="ORF">YALI1_E05599g</name>
</gene>
<evidence type="ECO:0000256" key="2">
    <source>
        <dbReference type="ARBA" id="ARBA00022786"/>
    </source>
</evidence>
<dbReference type="CDD" id="cd23812">
    <property type="entry name" value="UBCc_ScPEX4-like"/>
    <property type="match status" value="1"/>
</dbReference>
<dbReference type="RefSeq" id="XP_503549.3">
    <property type="nucleotide sequence ID" value="XM_503549.3"/>
</dbReference>
<evidence type="ECO:0000259" key="5">
    <source>
        <dbReference type="PROSITE" id="PS50127"/>
    </source>
</evidence>
<dbReference type="KEGG" id="yli:2912205"/>
<name>A0A1D8NH46_YARLL</name>
<dbReference type="GeneID" id="2912205"/>
<dbReference type="InterPro" id="IPR000608">
    <property type="entry name" value="UBC"/>
</dbReference>
<proteinExistence type="predicted"/>
<keyword evidence="4" id="KW-1133">Transmembrane helix</keyword>
<dbReference type="Proteomes" id="UP000182444">
    <property type="component" value="Chromosome 1E"/>
</dbReference>
<keyword evidence="1" id="KW-0547">Nucleotide-binding</keyword>
<keyword evidence="4" id="KW-0812">Transmembrane</keyword>
<accession>A0A1D8NH46</accession>
<dbReference type="GO" id="GO:0005524">
    <property type="term" value="F:ATP binding"/>
    <property type="evidence" value="ECO:0007669"/>
    <property type="project" value="UniProtKB-KW"/>
</dbReference>
<dbReference type="VEuPathDB" id="FungiDB:YALI0_E04620g"/>
<dbReference type="Gene3D" id="3.10.110.10">
    <property type="entry name" value="Ubiquitin Conjugating Enzyme"/>
    <property type="match status" value="1"/>
</dbReference>
<dbReference type="AlphaFoldDB" id="A0A1D8NH46"/>
<keyword evidence="4" id="KW-0472">Membrane</keyword>
<protein>
    <recommendedName>
        <fullName evidence="5">UBC core domain-containing protein</fullName>
    </recommendedName>
</protein>
<evidence type="ECO:0000313" key="6">
    <source>
        <dbReference type="EMBL" id="AOW04953.1"/>
    </source>
</evidence>
<evidence type="ECO:0000313" key="7">
    <source>
        <dbReference type="Proteomes" id="UP000182444"/>
    </source>
</evidence>
<dbReference type="InterPro" id="IPR016135">
    <property type="entry name" value="UBQ-conjugating_enzyme/RWD"/>
</dbReference>
<dbReference type="eggNOG" id="KOG0417">
    <property type="taxonomic scope" value="Eukaryota"/>
</dbReference>
<dbReference type="PANTHER" id="PTHR24067">
    <property type="entry name" value="UBIQUITIN-CONJUGATING ENZYME E2"/>
    <property type="match status" value="1"/>
</dbReference>
<dbReference type="VEuPathDB" id="FungiDB:YALI1_E05599g"/>
<feature type="domain" description="UBC core" evidence="5">
    <location>
        <begin position="64"/>
        <end position="213"/>
    </location>
</feature>
<evidence type="ECO:0000256" key="1">
    <source>
        <dbReference type="ARBA" id="ARBA00022741"/>
    </source>
</evidence>
<organism evidence="6 7">
    <name type="scientific">Yarrowia lipolytica</name>
    <name type="common">Candida lipolytica</name>
    <dbReference type="NCBI Taxonomy" id="4952"/>
    <lineage>
        <taxon>Eukaryota</taxon>
        <taxon>Fungi</taxon>
        <taxon>Dikarya</taxon>
        <taxon>Ascomycota</taxon>
        <taxon>Saccharomycotina</taxon>
        <taxon>Dipodascomycetes</taxon>
        <taxon>Dipodascales</taxon>
        <taxon>Dipodascales incertae sedis</taxon>
        <taxon>Yarrowia</taxon>
    </lineage>
</organism>
<dbReference type="PROSITE" id="PS50127">
    <property type="entry name" value="UBC_2"/>
    <property type="match status" value="1"/>
</dbReference>
<dbReference type="SUPFAM" id="SSF54495">
    <property type="entry name" value="UBC-like"/>
    <property type="match status" value="1"/>
</dbReference>
<keyword evidence="2" id="KW-0833">Ubl conjugation pathway</keyword>
<keyword evidence="3" id="KW-0067">ATP-binding</keyword>
<dbReference type="SMART" id="SM00212">
    <property type="entry name" value="UBCc"/>
    <property type="match status" value="1"/>
</dbReference>
<dbReference type="InterPro" id="IPR050113">
    <property type="entry name" value="Ub_conjugating_enzyme"/>
</dbReference>
<reference evidence="6 7" key="1">
    <citation type="journal article" date="2016" name="PLoS ONE">
        <title>Sequence Assembly of Yarrowia lipolytica Strain W29/CLIB89 Shows Transposable Element Diversity.</title>
        <authorList>
            <person name="Magnan C."/>
            <person name="Yu J."/>
            <person name="Chang I."/>
            <person name="Jahn E."/>
            <person name="Kanomata Y."/>
            <person name="Wu J."/>
            <person name="Zeller M."/>
            <person name="Oakes M."/>
            <person name="Baldi P."/>
            <person name="Sandmeyer S."/>
        </authorList>
    </citation>
    <scope>NUCLEOTIDE SEQUENCE [LARGE SCALE GENOMIC DNA]</scope>
    <source>
        <strain evidence="7">CLIB89(W29)</strain>
    </source>
</reference>
<dbReference type="Pfam" id="PF00179">
    <property type="entry name" value="UQ_con"/>
    <property type="match status" value="1"/>
</dbReference>
<dbReference type="FunFam" id="3.10.110.10:FF:000193">
    <property type="entry name" value="Ubiquitin-conjugating enzyme/RWD-like protein"/>
    <property type="match status" value="1"/>
</dbReference>
<sequence>MKSLPRISTVNVWFFVATSLSYLVTAAFLLFVFCVTFVSLKLALAALAIALTSTQAQSYALKMASQKRLIKELAAYKKDPNPCLASLTADGDNLYKWTAVMRGTEGTAYENGLWQVEINIPENYPLQPPTMFFRTKICHPNIHFETGEVCIDVLKTQWSPAWTISSACTAVSAMLSLPEPDSPLNIDAANLVRCGDESAMEGLVRYYVNKYASGN</sequence>
<evidence type="ECO:0000256" key="3">
    <source>
        <dbReference type="ARBA" id="ARBA00022840"/>
    </source>
</evidence>
<evidence type="ECO:0000256" key="4">
    <source>
        <dbReference type="SAM" id="Phobius"/>
    </source>
</evidence>
<feature type="transmembrane region" description="Helical" evidence="4">
    <location>
        <begin position="12"/>
        <end position="38"/>
    </location>
</feature>
<dbReference type="EMBL" id="CP017557">
    <property type="protein sequence ID" value="AOW04953.1"/>
    <property type="molecule type" value="Genomic_DNA"/>
</dbReference>